<dbReference type="InterPro" id="IPR055170">
    <property type="entry name" value="GFO_IDH_MocA-like_dom"/>
</dbReference>
<protein>
    <submittedName>
        <fullName evidence="3">Gfo/Idh/MocA family oxidoreductase</fullName>
    </submittedName>
</protein>
<dbReference type="InterPro" id="IPR000683">
    <property type="entry name" value="Gfo/Idh/MocA-like_OxRdtase_N"/>
</dbReference>
<dbReference type="EMBL" id="JAUTIX010000008">
    <property type="protein sequence ID" value="MDP0400070.1"/>
    <property type="molecule type" value="Genomic_DNA"/>
</dbReference>
<dbReference type="GO" id="GO:0000166">
    <property type="term" value="F:nucleotide binding"/>
    <property type="evidence" value="ECO:0007669"/>
    <property type="project" value="InterPro"/>
</dbReference>
<evidence type="ECO:0000313" key="4">
    <source>
        <dbReference type="Proteomes" id="UP001178281"/>
    </source>
</evidence>
<proteinExistence type="predicted"/>
<dbReference type="RefSeq" id="WP_305112531.1">
    <property type="nucleotide sequence ID" value="NZ_JAUTIX010000008.1"/>
</dbReference>
<evidence type="ECO:0000313" key="3">
    <source>
        <dbReference type="EMBL" id="MDP0400070.1"/>
    </source>
</evidence>
<gene>
    <name evidence="3" type="ORF">Q7X28_19305</name>
</gene>
<feature type="domain" description="Gfo/Idh/MocA-like oxidoreductase N-terminal" evidence="1">
    <location>
        <begin position="62"/>
        <end position="141"/>
    </location>
</feature>
<dbReference type="SUPFAM" id="SSF55347">
    <property type="entry name" value="Glyceraldehyde-3-phosphate dehydrogenase-like, C-terminal domain"/>
    <property type="match status" value="1"/>
</dbReference>
<evidence type="ECO:0000259" key="2">
    <source>
        <dbReference type="Pfam" id="PF22725"/>
    </source>
</evidence>
<dbReference type="SUPFAM" id="SSF51735">
    <property type="entry name" value="NAD(P)-binding Rossmann-fold domains"/>
    <property type="match status" value="1"/>
</dbReference>
<name>A0AA90S9D2_9ACTN</name>
<dbReference type="Pfam" id="PF01408">
    <property type="entry name" value="GFO_IDH_MocA"/>
    <property type="match status" value="1"/>
</dbReference>
<dbReference type="AlphaFoldDB" id="A0AA90S9D2"/>
<dbReference type="Pfam" id="PF22725">
    <property type="entry name" value="GFO_IDH_MocA_C3"/>
    <property type="match status" value="1"/>
</dbReference>
<reference evidence="3" key="1">
    <citation type="submission" date="2023-08" db="EMBL/GenBank/DDBJ databases">
        <title>The draft genome of Tsukamurella strandjordii strain 050030.</title>
        <authorList>
            <person name="Zhao F."/>
            <person name="Feng Y."/>
            <person name="Zong Z."/>
        </authorList>
    </citation>
    <scope>NUCLEOTIDE SEQUENCE</scope>
    <source>
        <strain evidence="3">050030</strain>
    </source>
</reference>
<dbReference type="Gene3D" id="3.40.50.720">
    <property type="entry name" value="NAD(P)-binding Rossmann-like Domain"/>
    <property type="match status" value="1"/>
</dbReference>
<dbReference type="PANTHER" id="PTHR43377">
    <property type="entry name" value="BILIVERDIN REDUCTASE A"/>
    <property type="match status" value="1"/>
</dbReference>
<accession>A0AA90S9D2</accession>
<dbReference type="Proteomes" id="UP001178281">
    <property type="component" value="Unassembled WGS sequence"/>
</dbReference>
<organism evidence="3 4">
    <name type="scientific">Tsukamurella strandjordii</name>
    <dbReference type="NCBI Taxonomy" id="147577"/>
    <lineage>
        <taxon>Bacteria</taxon>
        <taxon>Bacillati</taxon>
        <taxon>Actinomycetota</taxon>
        <taxon>Actinomycetes</taxon>
        <taxon>Mycobacteriales</taxon>
        <taxon>Tsukamurellaceae</taxon>
        <taxon>Tsukamurella</taxon>
    </lineage>
</organism>
<keyword evidence="4" id="KW-1185">Reference proteome</keyword>
<dbReference type="InterPro" id="IPR036291">
    <property type="entry name" value="NAD(P)-bd_dom_sf"/>
</dbReference>
<dbReference type="Gene3D" id="3.30.360.10">
    <property type="entry name" value="Dihydrodipicolinate Reductase, domain 2"/>
    <property type="match status" value="1"/>
</dbReference>
<dbReference type="PANTHER" id="PTHR43377:SF1">
    <property type="entry name" value="BILIVERDIN REDUCTASE A"/>
    <property type="match status" value="1"/>
</dbReference>
<comment type="caution">
    <text evidence="3">The sequence shown here is derived from an EMBL/GenBank/DDBJ whole genome shotgun (WGS) entry which is preliminary data.</text>
</comment>
<evidence type="ECO:0000259" key="1">
    <source>
        <dbReference type="Pfam" id="PF01408"/>
    </source>
</evidence>
<dbReference type="InterPro" id="IPR051450">
    <property type="entry name" value="Gfo/Idh/MocA_Oxidoreductases"/>
</dbReference>
<sequence>MTTGTTKEKTMVESAENPMRIVVVSAAHVHAASYLELLARRPDVIVALSDDDGVTSNEEGPRGADLAAQYGIDYLAGDALYRWQPDAVVICAENNRHRRLTEEAAAHGVHILCEKPLATSAEDANAMVAAADAAGVRLMTAYPVRFAPEFAELCDAVERGALGRVISIRGTNNGKIPQGRNWFVDRAKAGGGALTDHVVHCADLIDALLGEIPSQVYAVANSVIPSAGDVETAGLVSLVYPSGVIGTIDCSWSRPAASARWGDLTLTVEGTEATMSIAPFGAGLSGDTVDGAAWVPFGADLDSRMLEEFLASVREGRAPWPDGRAGARTAAIVDAAHRSAREGVAVSPKGSPIPAGF</sequence>
<feature type="domain" description="GFO/IDH/MocA-like oxidoreductase" evidence="2">
    <location>
        <begin position="151"/>
        <end position="275"/>
    </location>
</feature>